<evidence type="ECO:0000313" key="2">
    <source>
        <dbReference type="EMBL" id="MFD2111465.1"/>
    </source>
</evidence>
<dbReference type="Proteomes" id="UP001597337">
    <property type="component" value="Unassembled WGS sequence"/>
</dbReference>
<sequence>MQRLTSRLDRIATWTGGGTSRHQGGVTLIGITIGLLVGTLILTGALSVYLMISRTARESVQQARLNQELRAAIEVMQQDIRRAGYWDFGDTNGDGDANGDGVFDWRDLGTTEDGEGTFDSDGDGQTDGRDLDPIHNPFQHRYGIVNNDLCIETDSASGACITPICTAQNDDGACLAQVQRGNCITFSYDLDLDARVGIRSCDASDDELDCPRPTAAPFRTGLNEPYAWRSWYPPDSETPSKDIDMEMFGYRLRRGAAQMRVGRANKNDDRFGCDSGRWEAITSPDIRITALDFILTTRIANTNPVKTMTDSCAPGDICRHTRALDIRLSGQAVDDAETLQTLETHIGIRNDRYEAIP</sequence>
<keyword evidence="1" id="KW-1133">Transmembrane helix</keyword>
<proteinExistence type="predicted"/>
<accession>A0ABW4Y5V5</accession>
<comment type="caution">
    <text evidence="2">The sequence shown here is derived from an EMBL/GenBank/DDBJ whole genome shotgun (WGS) entry which is preliminary data.</text>
</comment>
<evidence type="ECO:0000256" key="1">
    <source>
        <dbReference type="SAM" id="Phobius"/>
    </source>
</evidence>
<keyword evidence="1" id="KW-0472">Membrane</keyword>
<gene>
    <name evidence="2" type="ORF">ACFSJC_06405</name>
</gene>
<name>A0ABW4Y5V5_9GAMM</name>
<dbReference type="EMBL" id="JBHUHX010000013">
    <property type="protein sequence ID" value="MFD2111465.1"/>
    <property type="molecule type" value="Genomic_DNA"/>
</dbReference>
<reference evidence="3" key="1">
    <citation type="journal article" date="2019" name="Int. J. Syst. Evol. Microbiol.">
        <title>The Global Catalogue of Microorganisms (GCM) 10K type strain sequencing project: providing services to taxonomists for standard genome sequencing and annotation.</title>
        <authorList>
            <consortium name="The Broad Institute Genomics Platform"/>
            <consortium name="The Broad Institute Genome Sequencing Center for Infectious Disease"/>
            <person name="Wu L."/>
            <person name="Ma J."/>
        </authorList>
    </citation>
    <scope>NUCLEOTIDE SEQUENCE [LARGE SCALE GENOMIC DNA]</scope>
    <source>
        <strain evidence="3">KACC 12597</strain>
    </source>
</reference>
<keyword evidence="1" id="KW-0812">Transmembrane</keyword>
<dbReference type="RefSeq" id="WP_386024832.1">
    <property type="nucleotide sequence ID" value="NZ_JBHUHX010000013.1"/>
</dbReference>
<feature type="transmembrane region" description="Helical" evidence="1">
    <location>
        <begin position="28"/>
        <end position="52"/>
    </location>
</feature>
<keyword evidence="3" id="KW-1185">Reference proteome</keyword>
<protein>
    <submittedName>
        <fullName evidence="2">PilW family protein</fullName>
    </submittedName>
</protein>
<organism evidence="2 3">
    <name type="scientific">Thiorhodococcus fuscus</name>
    <dbReference type="NCBI Taxonomy" id="527200"/>
    <lineage>
        <taxon>Bacteria</taxon>
        <taxon>Pseudomonadati</taxon>
        <taxon>Pseudomonadota</taxon>
        <taxon>Gammaproteobacteria</taxon>
        <taxon>Chromatiales</taxon>
        <taxon>Chromatiaceae</taxon>
        <taxon>Thiorhodococcus</taxon>
    </lineage>
</organism>
<evidence type="ECO:0000313" key="3">
    <source>
        <dbReference type="Proteomes" id="UP001597337"/>
    </source>
</evidence>